<protein>
    <submittedName>
        <fullName evidence="2">Uncharacterized protein</fullName>
    </submittedName>
</protein>
<accession>A0A4V5N842</accession>
<reference evidence="2 3" key="1">
    <citation type="submission" date="2017-03" db="EMBL/GenBank/DDBJ databases">
        <title>Genomes of endolithic fungi from Antarctica.</title>
        <authorList>
            <person name="Coleine C."/>
            <person name="Masonjones S."/>
            <person name="Stajich J.E."/>
        </authorList>
    </citation>
    <scope>NUCLEOTIDE SEQUENCE [LARGE SCALE GENOMIC DNA]</scope>
    <source>
        <strain evidence="2 3">CCFEE 5311</strain>
    </source>
</reference>
<feature type="region of interest" description="Disordered" evidence="1">
    <location>
        <begin position="1"/>
        <end position="29"/>
    </location>
</feature>
<gene>
    <name evidence="2" type="ORF">B0A54_06251</name>
</gene>
<dbReference type="AlphaFoldDB" id="A0A4V5N842"/>
<feature type="compositionally biased region" description="Polar residues" evidence="1">
    <location>
        <begin position="1"/>
        <end position="21"/>
    </location>
</feature>
<comment type="caution">
    <text evidence="2">The sequence shown here is derived from an EMBL/GenBank/DDBJ whole genome shotgun (WGS) entry which is preliminary data.</text>
</comment>
<organism evidence="2 3">
    <name type="scientific">Friedmanniomyces endolithicus</name>
    <dbReference type="NCBI Taxonomy" id="329885"/>
    <lineage>
        <taxon>Eukaryota</taxon>
        <taxon>Fungi</taxon>
        <taxon>Dikarya</taxon>
        <taxon>Ascomycota</taxon>
        <taxon>Pezizomycotina</taxon>
        <taxon>Dothideomycetes</taxon>
        <taxon>Dothideomycetidae</taxon>
        <taxon>Mycosphaerellales</taxon>
        <taxon>Teratosphaeriaceae</taxon>
        <taxon>Friedmanniomyces</taxon>
    </lineage>
</organism>
<dbReference type="EMBL" id="NAJP01000028">
    <property type="protein sequence ID" value="TKA41349.1"/>
    <property type="molecule type" value="Genomic_DNA"/>
</dbReference>
<evidence type="ECO:0000256" key="1">
    <source>
        <dbReference type="SAM" id="MobiDB-lite"/>
    </source>
</evidence>
<name>A0A4V5N842_9PEZI</name>
<evidence type="ECO:0000313" key="3">
    <source>
        <dbReference type="Proteomes" id="UP000310066"/>
    </source>
</evidence>
<evidence type="ECO:0000313" key="2">
    <source>
        <dbReference type="EMBL" id="TKA41349.1"/>
    </source>
</evidence>
<sequence>MLPTPASSANDDVHEASSQTAAPKKVRSDLYDERATMLCDDRSHTKSTDLDSVYMSRKHCRHPKVTFLRANGTVATIHQRLLDCTFCSETEGSCSPGAQTPLHPLRSISSVGAAPTPSQKAVFERMLEGAFEKVRTGVKDRVKALCDARLAPRSSPGTPQNGAKSGSIGFRVREEDDWDIVDVC</sequence>
<dbReference type="OrthoDB" id="10270210at2759"/>
<proteinExistence type="predicted"/>
<dbReference type="Proteomes" id="UP000310066">
    <property type="component" value="Unassembled WGS sequence"/>
</dbReference>